<dbReference type="EMBL" id="OBDO01000001">
    <property type="protein sequence ID" value="SNX94587.1"/>
    <property type="molecule type" value="Genomic_DNA"/>
</dbReference>
<evidence type="ECO:0000313" key="2">
    <source>
        <dbReference type="EMBL" id="SNX94587.1"/>
    </source>
</evidence>
<reference evidence="2 3" key="1">
    <citation type="submission" date="2017-09" db="EMBL/GenBank/DDBJ databases">
        <authorList>
            <person name="Ehlers B."/>
            <person name="Leendertz F.H."/>
        </authorList>
    </citation>
    <scope>NUCLEOTIDE SEQUENCE [LARGE SCALE GENOMIC DNA]</scope>
    <source>
        <strain evidence="2 3">DSM 46844</strain>
    </source>
</reference>
<keyword evidence="3" id="KW-1185">Reference proteome</keyword>
<dbReference type="Proteomes" id="UP000219514">
    <property type="component" value="Unassembled WGS sequence"/>
</dbReference>
<accession>A0A285E6F0</accession>
<gene>
    <name evidence="2" type="ORF">SAMN06893097_101384</name>
</gene>
<evidence type="ECO:0000313" key="3">
    <source>
        <dbReference type="Proteomes" id="UP000219514"/>
    </source>
</evidence>
<evidence type="ECO:0000256" key="1">
    <source>
        <dbReference type="SAM" id="MobiDB-lite"/>
    </source>
</evidence>
<feature type="region of interest" description="Disordered" evidence="1">
    <location>
        <begin position="1"/>
        <end position="34"/>
    </location>
</feature>
<name>A0A285E6F0_9ACTN</name>
<proteinExistence type="predicted"/>
<sequence length="34" mass="3347">MTAAASVPVGDVGLGDPYPTATSRLTGGIEEELA</sequence>
<protein>
    <submittedName>
        <fullName evidence="2">Uncharacterized protein</fullName>
    </submittedName>
</protein>
<dbReference type="AlphaFoldDB" id="A0A285E6F0"/>
<organism evidence="2 3">
    <name type="scientific">Geodermatophilus sabuli</name>
    <dbReference type="NCBI Taxonomy" id="1564158"/>
    <lineage>
        <taxon>Bacteria</taxon>
        <taxon>Bacillati</taxon>
        <taxon>Actinomycetota</taxon>
        <taxon>Actinomycetes</taxon>
        <taxon>Geodermatophilales</taxon>
        <taxon>Geodermatophilaceae</taxon>
        <taxon>Geodermatophilus</taxon>
    </lineage>
</organism>